<comment type="catalytic activity">
    <reaction evidence="1">
        <text>2-(N(omega)-L-arginino)succinate = fumarate + L-arginine</text>
        <dbReference type="Rhea" id="RHEA:24020"/>
        <dbReference type="ChEBI" id="CHEBI:29806"/>
        <dbReference type="ChEBI" id="CHEBI:32682"/>
        <dbReference type="ChEBI" id="CHEBI:57472"/>
        <dbReference type="EC" id="4.3.2.1"/>
    </reaction>
</comment>
<dbReference type="GO" id="GO:0042450">
    <property type="term" value="P:L-arginine biosynthetic process via ornithine"/>
    <property type="evidence" value="ECO:0007669"/>
    <property type="project" value="InterPro"/>
</dbReference>
<name>A0A9W6GUA0_9HYPH</name>
<dbReference type="EC" id="4.3.2.1" evidence="3"/>
<dbReference type="Gene3D" id="1.20.200.10">
    <property type="entry name" value="Fumarase/aspartase (Central domain)"/>
    <property type="match status" value="1"/>
</dbReference>
<organism evidence="8 9">
    <name type="scientific">Methylocystis echinoides</name>
    <dbReference type="NCBI Taxonomy" id="29468"/>
    <lineage>
        <taxon>Bacteria</taxon>
        <taxon>Pseudomonadati</taxon>
        <taxon>Pseudomonadota</taxon>
        <taxon>Alphaproteobacteria</taxon>
        <taxon>Hyphomicrobiales</taxon>
        <taxon>Methylocystaceae</taxon>
        <taxon>Methylocystis</taxon>
    </lineage>
</organism>
<dbReference type="RefSeq" id="WP_281802653.1">
    <property type="nucleotide sequence ID" value="NZ_BSEC01000001.1"/>
</dbReference>
<dbReference type="EMBL" id="BSEC01000001">
    <property type="protein sequence ID" value="GLI93063.1"/>
    <property type="molecule type" value="Genomic_DNA"/>
</dbReference>
<dbReference type="InterPro" id="IPR022761">
    <property type="entry name" value="Fumarate_lyase_N"/>
</dbReference>
<dbReference type="SUPFAM" id="SSF48557">
    <property type="entry name" value="L-aspartase-like"/>
    <property type="match status" value="1"/>
</dbReference>
<evidence type="ECO:0000256" key="4">
    <source>
        <dbReference type="ARBA" id="ARBA00022571"/>
    </source>
</evidence>
<keyword evidence="4" id="KW-0055">Arginine biosynthesis</keyword>
<feature type="domain" description="Argininosuccinate lyase C-terminal" evidence="7">
    <location>
        <begin position="369"/>
        <end position="444"/>
    </location>
</feature>
<dbReference type="PANTHER" id="PTHR43814:SF1">
    <property type="entry name" value="ARGININOSUCCINATE LYASE"/>
    <property type="match status" value="1"/>
</dbReference>
<dbReference type="InterPro" id="IPR000362">
    <property type="entry name" value="Fumarate_lyase_fam"/>
</dbReference>
<dbReference type="InterPro" id="IPR009049">
    <property type="entry name" value="Argininosuccinate_lyase"/>
</dbReference>
<comment type="pathway">
    <text evidence="2">Amino-acid biosynthesis; L-arginine biosynthesis; L-arginine from L-ornithine and carbamoyl phosphate: step 3/3.</text>
</comment>
<accession>A0A9W6GUA0</accession>
<dbReference type="Gene3D" id="1.10.40.30">
    <property type="entry name" value="Fumarase/aspartase (C-terminal domain)"/>
    <property type="match status" value="1"/>
</dbReference>
<evidence type="ECO:0000256" key="1">
    <source>
        <dbReference type="ARBA" id="ARBA00000985"/>
    </source>
</evidence>
<reference evidence="8" key="1">
    <citation type="journal article" date="2023" name="Int. J. Syst. Evol. Microbiol.">
        <title>Methylocystis iwaonis sp. nov., a type II methane-oxidizing bacterium from surface soil of a rice paddy field in Japan, and emended description of the genus Methylocystis (ex Whittenbury et al. 1970) Bowman et al. 1993.</title>
        <authorList>
            <person name="Kaise H."/>
            <person name="Sawadogo J.B."/>
            <person name="Alam M.S."/>
            <person name="Ueno C."/>
            <person name="Dianou D."/>
            <person name="Shinjo R."/>
            <person name="Asakawa S."/>
        </authorList>
    </citation>
    <scope>NUCLEOTIDE SEQUENCE</scope>
    <source>
        <strain evidence="8">LMG27198</strain>
    </source>
</reference>
<gene>
    <name evidence="8" type="primary">argH1</name>
    <name evidence="8" type="ORF">LMG27198_20550</name>
</gene>
<dbReference type="InterPro" id="IPR029419">
    <property type="entry name" value="Arg_succ_lyase_C"/>
</dbReference>
<dbReference type="GO" id="GO:0005829">
    <property type="term" value="C:cytosol"/>
    <property type="evidence" value="ECO:0007669"/>
    <property type="project" value="TreeGrafter"/>
</dbReference>
<dbReference type="Gene3D" id="1.10.275.10">
    <property type="entry name" value="Fumarase/aspartase (N-terminal domain)"/>
    <property type="match status" value="1"/>
</dbReference>
<evidence type="ECO:0000256" key="2">
    <source>
        <dbReference type="ARBA" id="ARBA00004941"/>
    </source>
</evidence>
<dbReference type="PANTHER" id="PTHR43814">
    <property type="entry name" value="ARGININOSUCCINATE LYASE"/>
    <property type="match status" value="1"/>
</dbReference>
<dbReference type="InterPro" id="IPR024083">
    <property type="entry name" value="Fumarase/histidase_N"/>
</dbReference>
<dbReference type="AlphaFoldDB" id="A0A9W6GUA0"/>
<evidence type="ECO:0000256" key="5">
    <source>
        <dbReference type="ARBA" id="ARBA00023239"/>
    </source>
</evidence>
<keyword evidence="5 8" id="KW-0456">Lyase</keyword>
<dbReference type="Pfam" id="PF14698">
    <property type="entry name" value="ASL_C2"/>
    <property type="match status" value="1"/>
</dbReference>
<evidence type="ECO:0000313" key="9">
    <source>
        <dbReference type="Proteomes" id="UP001144323"/>
    </source>
</evidence>
<comment type="caution">
    <text evidence="8">The sequence shown here is derived from an EMBL/GenBank/DDBJ whole genome shotgun (WGS) entry which is preliminary data.</text>
</comment>
<evidence type="ECO:0000259" key="6">
    <source>
        <dbReference type="Pfam" id="PF00206"/>
    </source>
</evidence>
<dbReference type="InterPro" id="IPR008948">
    <property type="entry name" value="L-Aspartase-like"/>
</dbReference>
<sequence>MTDARAAALEIGERLSQAPSDRLIDVAFSRELGAQTRLREAVGWVDLAHTLSLVETRVIPRAAARKLVAALLELQAGPAPLTPENGDLYTNREAWLTERTPAVGWLGAGRARREAITTAFHLTLCSTLCECAMALITTLDALADLSARHSASLMPDYTYLQAAQPTTFGHYVQTFAWPILRDLDRLAALYARVDLCPAGLGACNGSTLPQDRHGLARRLGFSAPVRHARDAMWQADLGMEACSVAVAAIINLDRLAEDLMIFASAEFGFVRLADRHARASKIMPQKRNPFALVFVRATANRLIGVQAGVSAAGRTPSGQMDNRLFVYDAAPDCVMAVGEAAALFAEVLRGLEFDAARAREALADRAVCASDLAEALTGQGGLDYRRAHGVVGQLVTQLEMDGRRLAQARVDDLAAIMRRAEAPVEAGALSDILTAALDPARCVAARTDHGGAAASEVKAMAAELTAAAQTRKTHFFALQDRRRRAIAALLAETSDFISGGA</sequence>
<feature type="domain" description="Fumarate lyase N-terminal" evidence="6">
    <location>
        <begin position="102"/>
        <end position="304"/>
    </location>
</feature>
<evidence type="ECO:0000313" key="8">
    <source>
        <dbReference type="EMBL" id="GLI93063.1"/>
    </source>
</evidence>
<dbReference type="PRINTS" id="PR00145">
    <property type="entry name" value="ARGSUCLYASE"/>
</dbReference>
<evidence type="ECO:0000259" key="7">
    <source>
        <dbReference type="Pfam" id="PF14698"/>
    </source>
</evidence>
<evidence type="ECO:0000256" key="3">
    <source>
        <dbReference type="ARBA" id="ARBA00012338"/>
    </source>
</evidence>
<proteinExistence type="predicted"/>
<dbReference type="Proteomes" id="UP001144323">
    <property type="component" value="Unassembled WGS sequence"/>
</dbReference>
<dbReference type="GO" id="GO:0004056">
    <property type="term" value="F:argininosuccinate lyase activity"/>
    <property type="evidence" value="ECO:0007669"/>
    <property type="project" value="UniProtKB-EC"/>
</dbReference>
<protein>
    <recommendedName>
        <fullName evidence="3">argininosuccinate lyase</fullName>
        <ecNumber evidence="3">4.3.2.1</ecNumber>
    </recommendedName>
</protein>
<keyword evidence="4" id="KW-0028">Amino-acid biosynthesis</keyword>
<dbReference type="Pfam" id="PF00206">
    <property type="entry name" value="Lyase_1"/>
    <property type="match status" value="1"/>
</dbReference>
<dbReference type="PRINTS" id="PR00149">
    <property type="entry name" value="FUMRATELYASE"/>
</dbReference>
<keyword evidence="9" id="KW-1185">Reference proteome</keyword>